<dbReference type="RefSeq" id="WP_183616145.1">
    <property type="nucleotide sequence ID" value="NZ_JACIDY010000002.1"/>
</dbReference>
<sequence length="250" mass="24974">MPAPDLKPRKRARLIIAVAVLGLHVAAIVALVAVFAPSLGDAALRPVLQAVNVTLATPSPPPPPPPAPRPSPSNAVAQAQGAAAPPAKKARPRAVAAPAPRIVIATPPAPPVAGEGAANRAGASAAGAGTGAVGIGQGTGAGGSGTGTGGGGGAVKAVKIAGDIVSARDYPRRTRDLRLGSAVTIALTVGADGRPTACRIVGPSRDPEADRITCDLATSRFRFRPARNAAGEPVISIYGWQQRWFTPERN</sequence>
<protein>
    <submittedName>
        <fullName evidence="8">Protein TonB</fullName>
    </submittedName>
</protein>
<feature type="region of interest" description="Disordered" evidence="5">
    <location>
        <begin position="55"/>
        <end position="95"/>
    </location>
</feature>
<dbReference type="AlphaFoldDB" id="A0A7W6FXH2"/>
<feature type="compositionally biased region" description="Pro residues" evidence="5">
    <location>
        <begin position="58"/>
        <end position="71"/>
    </location>
</feature>
<evidence type="ECO:0000313" key="8">
    <source>
        <dbReference type="EMBL" id="MBB3939359.1"/>
    </source>
</evidence>
<dbReference type="GO" id="GO:0055085">
    <property type="term" value="P:transmembrane transport"/>
    <property type="evidence" value="ECO:0007669"/>
    <property type="project" value="InterPro"/>
</dbReference>
<feature type="domain" description="TonB C-terminal" evidence="7">
    <location>
        <begin position="168"/>
        <end position="234"/>
    </location>
</feature>
<feature type="compositionally biased region" description="Low complexity" evidence="5">
    <location>
        <begin position="72"/>
        <end position="95"/>
    </location>
</feature>
<dbReference type="Proteomes" id="UP000561459">
    <property type="component" value="Unassembled WGS sequence"/>
</dbReference>
<comment type="subcellular location">
    <subcellularLocation>
        <location evidence="1">Membrane</location>
        <topology evidence="1">Single-pass membrane protein</topology>
    </subcellularLocation>
</comment>
<evidence type="ECO:0000256" key="3">
    <source>
        <dbReference type="ARBA" id="ARBA00022989"/>
    </source>
</evidence>
<name>A0A7W6FXH2_9SPHN</name>
<organism evidence="8 9">
    <name type="scientific">Novosphingobium fluoreni</name>
    <dbReference type="NCBI Taxonomy" id="1391222"/>
    <lineage>
        <taxon>Bacteria</taxon>
        <taxon>Pseudomonadati</taxon>
        <taxon>Pseudomonadota</taxon>
        <taxon>Alphaproteobacteria</taxon>
        <taxon>Sphingomonadales</taxon>
        <taxon>Sphingomonadaceae</taxon>
        <taxon>Novosphingobium</taxon>
    </lineage>
</organism>
<keyword evidence="3 6" id="KW-1133">Transmembrane helix</keyword>
<evidence type="ECO:0000259" key="7">
    <source>
        <dbReference type="Pfam" id="PF03544"/>
    </source>
</evidence>
<gene>
    <name evidence="8" type="ORF">GGR39_000999</name>
</gene>
<evidence type="ECO:0000256" key="6">
    <source>
        <dbReference type="SAM" id="Phobius"/>
    </source>
</evidence>
<evidence type="ECO:0000256" key="4">
    <source>
        <dbReference type="ARBA" id="ARBA00023136"/>
    </source>
</evidence>
<evidence type="ECO:0000256" key="2">
    <source>
        <dbReference type="ARBA" id="ARBA00022692"/>
    </source>
</evidence>
<dbReference type="InterPro" id="IPR037682">
    <property type="entry name" value="TonB_C"/>
</dbReference>
<dbReference type="Gene3D" id="3.30.1150.10">
    <property type="match status" value="1"/>
</dbReference>
<keyword evidence="4 6" id="KW-0472">Membrane</keyword>
<feature type="transmembrane region" description="Helical" evidence="6">
    <location>
        <begin position="12"/>
        <end position="36"/>
    </location>
</feature>
<keyword evidence="9" id="KW-1185">Reference proteome</keyword>
<dbReference type="Pfam" id="PF03544">
    <property type="entry name" value="TonB_C"/>
    <property type="match status" value="1"/>
</dbReference>
<dbReference type="InterPro" id="IPR006260">
    <property type="entry name" value="TonB/TolA_C"/>
</dbReference>
<comment type="caution">
    <text evidence="8">The sequence shown here is derived from an EMBL/GenBank/DDBJ whole genome shotgun (WGS) entry which is preliminary data.</text>
</comment>
<dbReference type="SUPFAM" id="SSF74653">
    <property type="entry name" value="TolA/TonB C-terminal domain"/>
    <property type="match status" value="1"/>
</dbReference>
<evidence type="ECO:0000313" key="9">
    <source>
        <dbReference type="Proteomes" id="UP000561459"/>
    </source>
</evidence>
<accession>A0A7W6FXH2</accession>
<evidence type="ECO:0000256" key="5">
    <source>
        <dbReference type="SAM" id="MobiDB-lite"/>
    </source>
</evidence>
<dbReference type="GO" id="GO:0016020">
    <property type="term" value="C:membrane"/>
    <property type="evidence" value="ECO:0007669"/>
    <property type="project" value="UniProtKB-SubCell"/>
</dbReference>
<proteinExistence type="predicted"/>
<dbReference type="NCBIfam" id="TIGR01352">
    <property type="entry name" value="tonB_Cterm"/>
    <property type="match status" value="1"/>
</dbReference>
<reference evidence="8 9" key="1">
    <citation type="submission" date="2020-08" db="EMBL/GenBank/DDBJ databases">
        <title>Genomic Encyclopedia of Type Strains, Phase IV (KMG-IV): sequencing the most valuable type-strain genomes for metagenomic binning, comparative biology and taxonomic classification.</title>
        <authorList>
            <person name="Goeker M."/>
        </authorList>
    </citation>
    <scope>NUCLEOTIDE SEQUENCE [LARGE SCALE GENOMIC DNA]</scope>
    <source>
        <strain evidence="8 9">DSM 27568</strain>
    </source>
</reference>
<keyword evidence="2 6" id="KW-0812">Transmembrane</keyword>
<dbReference type="EMBL" id="JACIDY010000002">
    <property type="protein sequence ID" value="MBB3939359.1"/>
    <property type="molecule type" value="Genomic_DNA"/>
</dbReference>
<evidence type="ECO:0000256" key="1">
    <source>
        <dbReference type="ARBA" id="ARBA00004167"/>
    </source>
</evidence>